<proteinExistence type="predicted"/>
<dbReference type="EMBL" id="CP053452">
    <property type="protein sequence ID" value="QJW95422.1"/>
    <property type="molecule type" value="Genomic_DNA"/>
</dbReference>
<organism evidence="1 2">
    <name type="scientific">Frigoriglobus tundricola</name>
    <dbReference type="NCBI Taxonomy" id="2774151"/>
    <lineage>
        <taxon>Bacteria</taxon>
        <taxon>Pseudomonadati</taxon>
        <taxon>Planctomycetota</taxon>
        <taxon>Planctomycetia</taxon>
        <taxon>Gemmatales</taxon>
        <taxon>Gemmataceae</taxon>
        <taxon>Frigoriglobus</taxon>
    </lineage>
</organism>
<dbReference type="KEGG" id="ftj:FTUN_2971"/>
<gene>
    <name evidence="1" type="ORF">FTUN_2971</name>
</gene>
<dbReference type="Proteomes" id="UP000503447">
    <property type="component" value="Chromosome"/>
</dbReference>
<dbReference type="AlphaFoldDB" id="A0A6M5YR01"/>
<evidence type="ECO:0000313" key="1">
    <source>
        <dbReference type="EMBL" id="QJW95422.1"/>
    </source>
</evidence>
<name>A0A6M5YR01_9BACT</name>
<protein>
    <submittedName>
        <fullName evidence="1">Uncharacterized protein</fullName>
    </submittedName>
</protein>
<sequence length="250" mass="27417">MTYLGGIDWESLEDTEQVLKAISIALALNAIMLGDRDELRKVRQDACLRIDGTTVALPKKGGPGIKNLVFASNKSPVFIPQVYMHYGPYTQKERGEAGPLKRQRMDVLLLLRGGHRIVLEVDGRQHYWSPENGKDIAKPARYVEMVDPDAPNGLRRCACGPLLLARAVGVIPPLQRVLREREETRAVGHVAVPNQLGDAVQQTLGGACPFDHEVHRRGKATPTVVGLERSTRLHGPRWAGRGCARGCGVA</sequence>
<accession>A0A6M5YR01</accession>
<keyword evidence="2" id="KW-1185">Reference proteome</keyword>
<evidence type="ECO:0000313" key="2">
    <source>
        <dbReference type="Proteomes" id="UP000503447"/>
    </source>
</evidence>
<reference evidence="2" key="1">
    <citation type="submission" date="2020-05" db="EMBL/GenBank/DDBJ databases">
        <title>Frigoriglobus tundricola gen. nov., sp. nov., a psychrotolerant cellulolytic planctomycete of the family Gemmataceae with two divergent copies of 16S rRNA gene.</title>
        <authorList>
            <person name="Kulichevskaya I.S."/>
            <person name="Ivanova A.A."/>
            <person name="Naumoff D.G."/>
            <person name="Beletsky A.V."/>
            <person name="Rijpstra W.I.C."/>
            <person name="Sinninghe Damste J.S."/>
            <person name="Mardanov A.V."/>
            <person name="Ravin N.V."/>
            <person name="Dedysh S.N."/>
        </authorList>
    </citation>
    <scope>NUCLEOTIDE SEQUENCE [LARGE SCALE GENOMIC DNA]</scope>
    <source>
        <strain evidence="2">PL17</strain>
    </source>
</reference>